<evidence type="ECO:0000313" key="3">
    <source>
        <dbReference type="Proteomes" id="UP000277204"/>
    </source>
</evidence>
<dbReference type="Proteomes" id="UP000277204">
    <property type="component" value="Unassembled WGS sequence"/>
</dbReference>
<dbReference type="InterPro" id="IPR040454">
    <property type="entry name" value="TF_IIIC_Tfc1/Sfc1"/>
</dbReference>
<dbReference type="AlphaFoldDB" id="A0A183LN12"/>
<proteinExistence type="predicted"/>
<dbReference type="EMBL" id="UZAI01001746">
    <property type="protein sequence ID" value="VDO64938.1"/>
    <property type="molecule type" value="Genomic_DNA"/>
</dbReference>
<dbReference type="GO" id="GO:0000127">
    <property type="term" value="C:transcription factor TFIIIC complex"/>
    <property type="evidence" value="ECO:0007669"/>
    <property type="project" value="InterPro"/>
</dbReference>
<accession>A0A183LN12</accession>
<keyword evidence="3" id="KW-1185">Reference proteome</keyword>
<dbReference type="InterPro" id="IPR019136">
    <property type="entry name" value="TF_IIIC_su-5_HTH"/>
</dbReference>
<feature type="domain" description="Transcription factor IIIC subunit 5 HTH" evidence="1">
    <location>
        <begin position="49"/>
        <end position="162"/>
    </location>
</feature>
<organism evidence="2 3">
    <name type="scientific">Schistosoma margrebowiei</name>
    <dbReference type="NCBI Taxonomy" id="48269"/>
    <lineage>
        <taxon>Eukaryota</taxon>
        <taxon>Metazoa</taxon>
        <taxon>Spiralia</taxon>
        <taxon>Lophotrochozoa</taxon>
        <taxon>Platyhelminthes</taxon>
        <taxon>Trematoda</taxon>
        <taxon>Digenea</taxon>
        <taxon>Strigeidida</taxon>
        <taxon>Schistosomatoidea</taxon>
        <taxon>Schistosomatidae</taxon>
        <taxon>Schistosoma</taxon>
    </lineage>
</organism>
<sequence length="239" mass="27702">MIVRCIHEKLTVSVHLALVLGIFFYSLLFYLCLFLVNCGELFFLLSLIARKARPTFGYLVNLDDVTPTSPRPGAIQRVINLGLSAIQVKDEIQKLFDERPIWLRPALAYHMPGDTRLIYFTQILPSVAYYMIRGPWSRAWIRYGYDPRQDPEARRYQVADYRFGPNNWPTTHQVRYCLSDIEIPEVQAMLEEVPERTEIDPVDGWLRPGGIKRIRDLLGQYLKKWISESDPTHADSGAE</sequence>
<dbReference type="GO" id="GO:0001002">
    <property type="term" value="F:RNA polymerase III type 1 promoter sequence-specific DNA binding"/>
    <property type="evidence" value="ECO:0007669"/>
    <property type="project" value="TreeGrafter"/>
</dbReference>
<gene>
    <name evidence="2" type="ORF">SMRZ_LOCUS5187</name>
</gene>
<reference evidence="2 3" key="1">
    <citation type="submission" date="2018-11" db="EMBL/GenBank/DDBJ databases">
        <authorList>
            <consortium name="Pathogen Informatics"/>
        </authorList>
    </citation>
    <scope>NUCLEOTIDE SEQUENCE [LARGE SCALE GENOMIC DNA]</scope>
    <source>
        <strain evidence="2 3">Zambia</strain>
    </source>
</reference>
<evidence type="ECO:0000259" key="1">
    <source>
        <dbReference type="Pfam" id="PF09734"/>
    </source>
</evidence>
<name>A0A183LN12_9TREM</name>
<evidence type="ECO:0000313" key="2">
    <source>
        <dbReference type="EMBL" id="VDO64938.1"/>
    </source>
</evidence>
<dbReference type="GO" id="GO:0001003">
    <property type="term" value="F:RNA polymerase III type 2 promoter sequence-specific DNA binding"/>
    <property type="evidence" value="ECO:0007669"/>
    <property type="project" value="TreeGrafter"/>
</dbReference>
<dbReference type="GO" id="GO:0006384">
    <property type="term" value="P:transcription initiation at RNA polymerase III promoter"/>
    <property type="evidence" value="ECO:0007669"/>
    <property type="project" value="InterPro"/>
</dbReference>
<dbReference type="PANTHER" id="PTHR13230">
    <property type="entry name" value="GENERAL TRANSCRIPTION FACTOR IIIC, POLYPEPTIDE 5"/>
    <property type="match status" value="1"/>
</dbReference>
<dbReference type="Pfam" id="PF09734">
    <property type="entry name" value="Tau95"/>
    <property type="match status" value="1"/>
</dbReference>
<dbReference type="PANTHER" id="PTHR13230:SF5">
    <property type="entry name" value="GENERAL TRANSCRIPTION FACTOR 3C POLYPEPTIDE 5"/>
    <property type="match status" value="1"/>
</dbReference>
<protein>
    <recommendedName>
        <fullName evidence="1">Transcription factor IIIC subunit 5 HTH domain-containing protein</fullName>
    </recommendedName>
</protein>
<dbReference type="STRING" id="48269.A0A183LN12"/>